<accession>A0A4P8PJM5</accession>
<evidence type="ECO:0000256" key="1">
    <source>
        <dbReference type="SAM" id="MobiDB-lite"/>
    </source>
</evidence>
<evidence type="ECO:0000313" key="2">
    <source>
        <dbReference type="EMBL" id="QCQ81888.1"/>
    </source>
</evidence>
<keyword evidence="2" id="KW-0496">Mitochondrion</keyword>
<geneLocation type="mitochondrion" evidence="2"/>
<dbReference type="EMBL" id="MG011535">
    <property type="protein sequence ID" value="QCQ81888.1"/>
    <property type="molecule type" value="Genomic_DNA"/>
</dbReference>
<gene>
    <name evidence="2" type="primary">orf107</name>
</gene>
<feature type="compositionally biased region" description="Basic and acidic residues" evidence="1">
    <location>
        <begin position="67"/>
        <end position="82"/>
    </location>
</feature>
<organism evidence="2">
    <name type="scientific">Ammopiptanthus mongolicus</name>
    <name type="common">Piptanthus mongolicus</name>
    <dbReference type="NCBI Taxonomy" id="126911"/>
    <lineage>
        <taxon>Eukaryota</taxon>
        <taxon>Viridiplantae</taxon>
        <taxon>Streptophyta</taxon>
        <taxon>Embryophyta</taxon>
        <taxon>Tracheophyta</taxon>
        <taxon>Spermatophyta</taxon>
        <taxon>Magnoliopsida</taxon>
        <taxon>eudicotyledons</taxon>
        <taxon>Gunneridae</taxon>
        <taxon>Pentapetalae</taxon>
        <taxon>rosids</taxon>
        <taxon>fabids</taxon>
        <taxon>Fabales</taxon>
        <taxon>Fabaceae</taxon>
        <taxon>Papilionoideae</taxon>
        <taxon>50 kb inversion clade</taxon>
        <taxon>genistoids sensu lato</taxon>
        <taxon>core genistoids</taxon>
        <taxon>Sophoreae</taxon>
        <taxon>Ammopiptanthus</taxon>
    </lineage>
</organism>
<feature type="region of interest" description="Disordered" evidence="1">
    <location>
        <begin position="62"/>
        <end position="87"/>
    </location>
</feature>
<proteinExistence type="predicted"/>
<sequence length="112" mass="12362">MEGTSAKNGIQLFVSLFSFQVGEDFHRVSPSIAVLILPSDAVQLIPANPQLKHHDSLIPKCGRGHSIGKDTSHALTPRRDGWNRQAQTVDPNLTKIYRYSIQNGHRNCSGSE</sequence>
<protein>
    <submittedName>
        <fullName evidence="2">Uncharacterized protein</fullName>
    </submittedName>
</protein>
<dbReference type="AlphaFoldDB" id="A0A4P8PJM5"/>
<reference evidence="2" key="1">
    <citation type="journal article" date="2019" name="Plant Syst. Evol.">
        <title>Analyses of mitochondrial genomes of the genus Ammopiptanthus provide new insights into the evolution of legume plants.</title>
        <authorList>
            <person name="Feng L."/>
            <person name="Li N."/>
            <person name="Yang W."/>
            <person name="Li Y."/>
            <person name="Wang C.-M."/>
            <person name="Tong S.-W."/>
            <person name="He J.-X."/>
        </authorList>
    </citation>
    <scope>NUCLEOTIDE SEQUENCE</scope>
</reference>
<name>A0A4P8PJM5_AMMMO</name>